<evidence type="ECO:0000313" key="1">
    <source>
        <dbReference type="EMBL" id="CAD7394915.1"/>
    </source>
</evidence>
<accession>A0A7R9CHQ7</accession>
<gene>
    <name evidence="1" type="ORF">TCEB3V08_LOCUS2814</name>
</gene>
<proteinExistence type="predicted"/>
<sequence>MLQYLSDWPHLYVLDERANSPPPLLRVPPVTRMASERVQTSWLDRSSFLQLESNTASTRMNLNAFMNRGYPKALVCSQIDRAQNSRPTTSTGTNNIIPLVTTYHPGLHKLNNLLKTGFPLLQSFTTTQLVSKEPPKVTYKQPANLRNLLVKPKLPDLTIQPEPKQMSGSFPCNCTPCKTCTMYKPTNSLSSNITKINYPIKGHHTCDSEKCDSENLIYQLECNQCQAQYICLTTETLRE</sequence>
<reference evidence="1" key="1">
    <citation type="submission" date="2020-11" db="EMBL/GenBank/DDBJ databases">
        <authorList>
            <person name="Tran Van P."/>
        </authorList>
    </citation>
    <scope>NUCLEOTIDE SEQUENCE</scope>
</reference>
<name>A0A7R9CHQ7_TIMCR</name>
<protein>
    <submittedName>
        <fullName evidence="1">Uncharacterized protein</fullName>
    </submittedName>
</protein>
<organism evidence="1">
    <name type="scientific">Timema cristinae</name>
    <name type="common">Walking stick</name>
    <dbReference type="NCBI Taxonomy" id="61476"/>
    <lineage>
        <taxon>Eukaryota</taxon>
        <taxon>Metazoa</taxon>
        <taxon>Ecdysozoa</taxon>
        <taxon>Arthropoda</taxon>
        <taxon>Hexapoda</taxon>
        <taxon>Insecta</taxon>
        <taxon>Pterygota</taxon>
        <taxon>Neoptera</taxon>
        <taxon>Polyneoptera</taxon>
        <taxon>Phasmatodea</taxon>
        <taxon>Timematodea</taxon>
        <taxon>Timematoidea</taxon>
        <taxon>Timematidae</taxon>
        <taxon>Timema</taxon>
    </lineage>
</organism>
<dbReference type="EMBL" id="OC317093">
    <property type="protein sequence ID" value="CAD7394915.1"/>
    <property type="molecule type" value="Genomic_DNA"/>
</dbReference>
<dbReference type="AlphaFoldDB" id="A0A7R9CHQ7"/>